<feature type="transmembrane region" description="Helical" evidence="8">
    <location>
        <begin position="6"/>
        <end position="31"/>
    </location>
</feature>
<feature type="domain" description="Wax synthase" evidence="9">
    <location>
        <begin position="218"/>
        <end position="308"/>
    </location>
</feature>
<feature type="transmembrane region" description="Helical" evidence="8">
    <location>
        <begin position="187"/>
        <end position="208"/>
    </location>
</feature>
<reference evidence="10 11" key="1">
    <citation type="submission" date="2024-06" db="EMBL/GenBank/DDBJ databases">
        <authorList>
            <person name="Kraege A."/>
            <person name="Thomma B."/>
        </authorList>
    </citation>
    <scope>NUCLEOTIDE SEQUENCE [LARGE SCALE GENOMIC DNA]</scope>
</reference>
<evidence type="ECO:0000256" key="7">
    <source>
        <dbReference type="ARBA" id="ARBA00023136"/>
    </source>
</evidence>
<evidence type="ECO:0000259" key="9">
    <source>
        <dbReference type="Pfam" id="PF13813"/>
    </source>
</evidence>
<dbReference type="Proteomes" id="UP001497392">
    <property type="component" value="Unassembled WGS sequence"/>
</dbReference>
<dbReference type="PANTHER" id="PTHR31595:SF57">
    <property type="entry name" value="OS04G0481900 PROTEIN"/>
    <property type="match status" value="1"/>
</dbReference>
<dbReference type="Pfam" id="PF13813">
    <property type="entry name" value="MBOAT_2"/>
    <property type="match status" value="1"/>
</dbReference>
<proteinExistence type="inferred from homology"/>
<keyword evidence="6 8" id="KW-1133">Transmembrane helix</keyword>
<evidence type="ECO:0000256" key="5">
    <source>
        <dbReference type="ARBA" id="ARBA00022692"/>
    </source>
</evidence>
<comment type="pathway">
    <text evidence="2">Secondary metabolite biosynthesis.</text>
</comment>
<evidence type="ECO:0000256" key="3">
    <source>
        <dbReference type="ARBA" id="ARBA00007282"/>
    </source>
</evidence>
<keyword evidence="7 8" id="KW-0472">Membrane</keyword>
<evidence type="ECO:0000256" key="8">
    <source>
        <dbReference type="SAM" id="Phobius"/>
    </source>
</evidence>
<evidence type="ECO:0000256" key="4">
    <source>
        <dbReference type="ARBA" id="ARBA00022679"/>
    </source>
</evidence>
<dbReference type="InterPro" id="IPR032805">
    <property type="entry name" value="Wax_synthase_dom"/>
</dbReference>
<sequence length="390" mass="42703">MAPDILVTYLASYLLRIQTFLAYCVFISLYLRRVANTTAPGSVARVAFSAPIVLSNFAAPALFSRDTEICTALAVCFLLSWLGNFKVIGLCLNRGSLTETLDPVQFATVLCMPITPQTVMQNPLASAVGMVKTGVNRIPRVASNARLADDGGTAGQLVLGFLIKGVILGVVVFLLGRFELPVELRNFLYILGMYAFLSLLMDGPASLATSMVGLRIAPHFDQPYLSSSIADFWSRRWNLTAGNALRFLVYDPIMEGRLVKDGDVSGRRSHSRRQLGVAVSFVVSGMVHELILRWSAGAGVHGVEWRWFLFFSLQGPLLAAESELKKWAKGRKIELPRPVAIVLTCGFLLLLGDTLFFYPAVHSGLADRVVGSLSHTYKDLYQSVTGHIQL</sequence>
<organism evidence="10 11">
    <name type="scientific">Coccomyxa viridis</name>
    <dbReference type="NCBI Taxonomy" id="1274662"/>
    <lineage>
        <taxon>Eukaryota</taxon>
        <taxon>Viridiplantae</taxon>
        <taxon>Chlorophyta</taxon>
        <taxon>core chlorophytes</taxon>
        <taxon>Trebouxiophyceae</taxon>
        <taxon>Trebouxiophyceae incertae sedis</taxon>
        <taxon>Coccomyxaceae</taxon>
        <taxon>Coccomyxa</taxon>
    </lineage>
</organism>
<dbReference type="EMBL" id="CAXHTA020000004">
    <property type="protein sequence ID" value="CAL5220832.1"/>
    <property type="molecule type" value="Genomic_DNA"/>
</dbReference>
<name>A0ABP1FTH2_9CHLO</name>
<comment type="subcellular location">
    <subcellularLocation>
        <location evidence="1">Membrane</location>
        <topology evidence="1">Multi-pass membrane protein</topology>
    </subcellularLocation>
</comment>
<evidence type="ECO:0000256" key="1">
    <source>
        <dbReference type="ARBA" id="ARBA00004141"/>
    </source>
</evidence>
<dbReference type="InterPro" id="IPR044851">
    <property type="entry name" value="Wax_synthase"/>
</dbReference>
<comment type="similarity">
    <text evidence="3">Belongs to the wax synthase family.</text>
</comment>
<evidence type="ECO:0000313" key="11">
    <source>
        <dbReference type="Proteomes" id="UP001497392"/>
    </source>
</evidence>
<dbReference type="PANTHER" id="PTHR31595">
    <property type="entry name" value="LONG-CHAIN-ALCOHOL O-FATTY-ACYLTRANSFERASE 3-RELATED"/>
    <property type="match status" value="1"/>
</dbReference>
<evidence type="ECO:0000256" key="6">
    <source>
        <dbReference type="ARBA" id="ARBA00022989"/>
    </source>
</evidence>
<feature type="transmembrane region" description="Helical" evidence="8">
    <location>
        <begin position="157"/>
        <end position="175"/>
    </location>
</feature>
<keyword evidence="4" id="KW-0808">Transferase</keyword>
<keyword evidence="11" id="KW-1185">Reference proteome</keyword>
<gene>
    <name evidence="10" type="primary">g2914</name>
    <name evidence="10" type="ORF">VP750_LOCUS2491</name>
</gene>
<comment type="caution">
    <text evidence="10">The sequence shown here is derived from an EMBL/GenBank/DDBJ whole genome shotgun (WGS) entry which is preliminary data.</text>
</comment>
<accession>A0ABP1FTH2</accession>
<keyword evidence="5 8" id="KW-0812">Transmembrane</keyword>
<protein>
    <submittedName>
        <fullName evidence="10">G2914 protein</fullName>
    </submittedName>
</protein>
<evidence type="ECO:0000313" key="10">
    <source>
        <dbReference type="EMBL" id="CAL5220832.1"/>
    </source>
</evidence>
<feature type="transmembrane region" description="Helical" evidence="8">
    <location>
        <begin position="339"/>
        <end position="358"/>
    </location>
</feature>
<evidence type="ECO:0000256" key="2">
    <source>
        <dbReference type="ARBA" id="ARBA00005179"/>
    </source>
</evidence>